<dbReference type="Proteomes" id="UP001054945">
    <property type="component" value="Unassembled WGS sequence"/>
</dbReference>
<evidence type="ECO:0000313" key="1">
    <source>
        <dbReference type="EMBL" id="GIY37180.1"/>
    </source>
</evidence>
<name>A0AAV4STT5_CAEEX</name>
<accession>A0AAV4STT5</accession>
<evidence type="ECO:0000313" key="2">
    <source>
        <dbReference type="Proteomes" id="UP001054945"/>
    </source>
</evidence>
<protein>
    <submittedName>
        <fullName evidence="1">Uncharacterized protein</fullName>
    </submittedName>
</protein>
<organism evidence="1 2">
    <name type="scientific">Caerostris extrusa</name>
    <name type="common">Bark spider</name>
    <name type="synonym">Caerostris bankana</name>
    <dbReference type="NCBI Taxonomy" id="172846"/>
    <lineage>
        <taxon>Eukaryota</taxon>
        <taxon>Metazoa</taxon>
        <taxon>Ecdysozoa</taxon>
        <taxon>Arthropoda</taxon>
        <taxon>Chelicerata</taxon>
        <taxon>Arachnida</taxon>
        <taxon>Araneae</taxon>
        <taxon>Araneomorphae</taxon>
        <taxon>Entelegynae</taxon>
        <taxon>Araneoidea</taxon>
        <taxon>Araneidae</taxon>
        <taxon>Caerostris</taxon>
    </lineage>
</organism>
<reference evidence="1 2" key="1">
    <citation type="submission" date="2021-06" db="EMBL/GenBank/DDBJ databases">
        <title>Caerostris extrusa draft genome.</title>
        <authorList>
            <person name="Kono N."/>
            <person name="Arakawa K."/>
        </authorList>
    </citation>
    <scope>NUCLEOTIDE SEQUENCE [LARGE SCALE GENOMIC DNA]</scope>
</reference>
<proteinExistence type="predicted"/>
<dbReference type="EMBL" id="BPLR01010132">
    <property type="protein sequence ID" value="GIY37180.1"/>
    <property type="molecule type" value="Genomic_DNA"/>
</dbReference>
<keyword evidence="2" id="KW-1185">Reference proteome</keyword>
<dbReference type="AlphaFoldDB" id="A0AAV4STT5"/>
<sequence length="110" mass="12660">MRFQKTRPLHHLLKDPLQHLLQAGSEGLNSSKERQLAQKIILCWRQKPTAVFAERAASTPIDRLPVMKWNVLREFHDPPSYLVLHEEEEEKKKLGACDSNVCGMMIKKSG</sequence>
<comment type="caution">
    <text evidence="1">The sequence shown here is derived from an EMBL/GenBank/DDBJ whole genome shotgun (WGS) entry which is preliminary data.</text>
</comment>
<gene>
    <name evidence="1" type="ORF">CEXT_272641</name>
</gene>